<evidence type="ECO:0000313" key="5">
    <source>
        <dbReference type="Proteomes" id="UP000035199"/>
    </source>
</evidence>
<dbReference type="PIRSF" id="PIRSF004761">
    <property type="entry name" value="Hydrgn_mat_HypA"/>
    <property type="match status" value="1"/>
</dbReference>
<sequence>MHELSLLTSVIETAVSNAHGREITAIGLTIGARSGVIVEAVQAAWPIAQASFPQCMHAELVITFLPATVYCPQCATCHEIDEFFALVCPVCATPTADLRSGTEFRLEWVDVHADSDCSDSKAPDH</sequence>
<dbReference type="KEGG" id="cmv:CMUST_03730"/>
<dbReference type="PATRIC" id="fig|571915.4.peg.797"/>
<keyword evidence="2" id="KW-0479">Metal-binding</keyword>
<dbReference type="GO" id="GO:0008270">
    <property type="term" value="F:zinc ion binding"/>
    <property type="evidence" value="ECO:0007669"/>
    <property type="project" value="TreeGrafter"/>
</dbReference>
<dbReference type="Gene3D" id="3.30.2320.80">
    <property type="match status" value="1"/>
</dbReference>
<protein>
    <submittedName>
        <fullName evidence="4">Zn finger protein HypA/HybF</fullName>
    </submittedName>
</protein>
<name>A0A0G3GX09_9CORY</name>
<keyword evidence="3" id="KW-0862">Zinc</keyword>
<keyword evidence="5" id="KW-1185">Reference proteome</keyword>
<reference evidence="4 5" key="1">
    <citation type="journal article" date="2015" name="Genome Announc.">
        <title>Complete Genome Sequence of the Type Strain Corynebacterium mustelae DSM 45274, Isolated from Various Tissues of a Male Ferret with Lethal Sepsis.</title>
        <authorList>
            <person name="Ruckert C."/>
            <person name="Eimer J."/>
            <person name="Winkler A."/>
            <person name="Tauch A."/>
        </authorList>
    </citation>
    <scope>NUCLEOTIDE SEQUENCE [LARGE SCALE GENOMIC DNA]</scope>
    <source>
        <strain evidence="4 5">DSM 45274</strain>
    </source>
</reference>
<evidence type="ECO:0000313" key="4">
    <source>
        <dbReference type="EMBL" id="AKK05090.1"/>
    </source>
</evidence>
<dbReference type="GO" id="GO:0051604">
    <property type="term" value="P:protein maturation"/>
    <property type="evidence" value="ECO:0007669"/>
    <property type="project" value="InterPro"/>
</dbReference>
<evidence type="ECO:0000256" key="1">
    <source>
        <dbReference type="ARBA" id="ARBA00022596"/>
    </source>
</evidence>
<dbReference type="Proteomes" id="UP000035199">
    <property type="component" value="Chromosome"/>
</dbReference>
<gene>
    <name evidence="4" type="ORF">CMUST_03730</name>
</gene>
<keyword evidence="1" id="KW-0533">Nickel</keyword>
<dbReference type="AlphaFoldDB" id="A0A0G3GX09"/>
<dbReference type="OrthoDB" id="288014at2"/>
<evidence type="ECO:0000256" key="2">
    <source>
        <dbReference type="ARBA" id="ARBA00022723"/>
    </source>
</evidence>
<dbReference type="PANTHER" id="PTHR34535">
    <property type="entry name" value="HYDROGENASE MATURATION FACTOR HYPA"/>
    <property type="match status" value="1"/>
</dbReference>
<dbReference type="RefSeq" id="WP_047261375.1">
    <property type="nucleotide sequence ID" value="NZ_CP011542.1"/>
</dbReference>
<accession>A0A0G3GX09</accession>
<dbReference type="STRING" id="571915.CMUST_03730"/>
<dbReference type="InterPro" id="IPR000688">
    <property type="entry name" value="HypA/HybF"/>
</dbReference>
<dbReference type="GO" id="GO:0016151">
    <property type="term" value="F:nickel cation binding"/>
    <property type="evidence" value="ECO:0007669"/>
    <property type="project" value="InterPro"/>
</dbReference>
<organism evidence="4 5">
    <name type="scientific">Corynebacterium mustelae</name>
    <dbReference type="NCBI Taxonomy" id="571915"/>
    <lineage>
        <taxon>Bacteria</taxon>
        <taxon>Bacillati</taxon>
        <taxon>Actinomycetota</taxon>
        <taxon>Actinomycetes</taxon>
        <taxon>Mycobacteriales</taxon>
        <taxon>Corynebacteriaceae</taxon>
        <taxon>Corynebacterium</taxon>
    </lineage>
</organism>
<dbReference type="Pfam" id="PF01155">
    <property type="entry name" value="HypA"/>
    <property type="match status" value="1"/>
</dbReference>
<evidence type="ECO:0000256" key="3">
    <source>
        <dbReference type="ARBA" id="ARBA00022833"/>
    </source>
</evidence>
<reference evidence="5" key="2">
    <citation type="submission" date="2015-05" db="EMBL/GenBank/DDBJ databases">
        <title>Complete genome sequence of Corynebacterium mustelae DSM 45274, isolated from various tissues of a male ferret with lethal sepsis.</title>
        <authorList>
            <person name="Ruckert C."/>
            <person name="Albersmeier A."/>
            <person name="Winkler A."/>
            <person name="Tauch A."/>
        </authorList>
    </citation>
    <scope>NUCLEOTIDE SEQUENCE [LARGE SCALE GENOMIC DNA]</scope>
    <source>
        <strain evidence="5">DSM 45274</strain>
    </source>
</reference>
<dbReference type="PANTHER" id="PTHR34535:SF3">
    <property type="entry name" value="HYDROGENASE MATURATION FACTOR HYPA"/>
    <property type="match status" value="1"/>
</dbReference>
<dbReference type="EMBL" id="CP011542">
    <property type="protein sequence ID" value="AKK05090.1"/>
    <property type="molecule type" value="Genomic_DNA"/>
</dbReference>
<proteinExistence type="predicted"/>